<feature type="region of interest" description="Disordered" evidence="1">
    <location>
        <begin position="65"/>
        <end position="90"/>
    </location>
</feature>
<evidence type="ECO:0000313" key="3">
    <source>
        <dbReference type="Proteomes" id="UP001628156"/>
    </source>
</evidence>
<dbReference type="Proteomes" id="UP001628156">
    <property type="component" value="Unassembled WGS sequence"/>
</dbReference>
<evidence type="ECO:0000313" key="2">
    <source>
        <dbReference type="EMBL" id="GAB1226807.1"/>
    </source>
</evidence>
<gene>
    <name evidence="2" type="ORF">ENUP19_0305G0056</name>
</gene>
<accession>A0ABQ0DVN4</accession>
<proteinExistence type="predicted"/>
<comment type="caution">
    <text evidence="2">The sequence shown here is derived from an EMBL/GenBank/DDBJ whole genome shotgun (WGS) entry which is preliminary data.</text>
</comment>
<protein>
    <submittedName>
        <fullName evidence="2">Uncharacterized protein</fullName>
    </submittedName>
</protein>
<reference evidence="2 3" key="1">
    <citation type="journal article" date="2019" name="PLoS Negl. Trop. Dis.">
        <title>Whole genome sequencing of Entamoeba nuttalli reveals mammalian host-related molecular signatures and a novel octapeptide-repeat surface protein.</title>
        <authorList>
            <person name="Tanaka M."/>
            <person name="Makiuchi T."/>
            <person name="Komiyama T."/>
            <person name="Shiina T."/>
            <person name="Osaki K."/>
            <person name="Tachibana H."/>
        </authorList>
    </citation>
    <scope>NUCLEOTIDE SEQUENCE [LARGE SCALE GENOMIC DNA]</scope>
    <source>
        <strain evidence="2 3">P19-061405</strain>
    </source>
</reference>
<feature type="compositionally biased region" description="Basic and acidic residues" evidence="1">
    <location>
        <begin position="66"/>
        <end position="78"/>
    </location>
</feature>
<organism evidence="2 3">
    <name type="scientific">Entamoeba nuttalli</name>
    <dbReference type="NCBI Taxonomy" id="412467"/>
    <lineage>
        <taxon>Eukaryota</taxon>
        <taxon>Amoebozoa</taxon>
        <taxon>Evosea</taxon>
        <taxon>Archamoebae</taxon>
        <taxon>Mastigamoebida</taxon>
        <taxon>Entamoebidae</taxon>
        <taxon>Entamoeba</taxon>
    </lineage>
</organism>
<dbReference type="EMBL" id="BAAFRS010000305">
    <property type="protein sequence ID" value="GAB1226807.1"/>
    <property type="molecule type" value="Genomic_DNA"/>
</dbReference>
<evidence type="ECO:0000256" key="1">
    <source>
        <dbReference type="SAM" id="MobiDB-lite"/>
    </source>
</evidence>
<keyword evidence="3" id="KW-1185">Reference proteome</keyword>
<name>A0ABQ0DVN4_9EUKA</name>
<sequence>MNENTEIKPIDSTPPKEFRKHVRRIAIIPSLSLMDIQHFDNTSKKNSFSLPELPSQVKSVNELQNEDIKQKEENDVSNHKYGRSSDTSQYSKRNIIKPSKIYIEPVKRSIDDISKDIENKLKLTDSQQLIPELCLSPRVIRIGVHSKRAVSNGL</sequence>